<evidence type="ECO:0000256" key="1">
    <source>
        <dbReference type="SAM" id="MobiDB-lite"/>
    </source>
</evidence>
<dbReference type="InterPro" id="IPR036237">
    <property type="entry name" value="Xyl_isomerase-like_sf"/>
</dbReference>
<dbReference type="SUPFAM" id="SSF51658">
    <property type="entry name" value="Xylose isomerase-like"/>
    <property type="match status" value="1"/>
</dbReference>
<keyword evidence="3" id="KW-1185">Reference proteome</keyword>
<evidence type="ECO:0000313" key="3">
    <source>
        <dbReference type="Proteomes" id="UP001370348"/>
    </source>
</evidence>
<dbReference type="RefSeq" id="WP_394827222.1">
    <property type="nucleotide sequence ID" value="NZ_CP089984.1"/>
</dbReference>
<dbReference type="Gene3D" id="3.20.20.150">
    <property type="entry name" value="Divalent-metal-dependent TIM barrel enzymes"/>
    <property type="match status" value="1"/>
</dbReference>
<evidence type="ECO:0000313" key="2">
    <source>
        <dbReference type="EMBL" id="WXB17588.1"/>
    </source>
</evidence>
<protein>
    <submittedName>
        <fullName evidence="2">DUF692 domain-containing protein</fullName>
    </submittedName>
</protein>
<dbReference type="PANTHER" id="PTHR42194">
    <property type="entry name" value="UPF0276 PROTEIN HI_1600"/>
    <property type="match status" value="1"/>
</dbReference>
<dbReference type="InterPro" id="IPR007801">
    <property type="entry name" value="MbnB/TglH/ChrH"/>
</dbReference>
<gene>
    <name evidence="2" type="ORF">LZC94_09980</name>
</gene>
<reference evidence="2 3" key="1">
    <citation type="submission" date="2021-12" db="EMBL/GenBank/DDBJ databases">
        <title>Discovery of the Pendulisporaceae a myxobacterial family with distinct sporulation behavior and unique specialized metabolism.</title>
        <authorList>
            <person name="Garcia R."/>
            <person name="Popoff A."/>
            <person name="Bader C.D."/>
            <person name="Loehr J."/>
            <person name="Walesch S."/>
            <person name="Walt C."/>
            <person name="Boldt J."/>
            <person name="Bunk B."/>
            <person name="Haeckl F.J.F.P.J."/>
            <person name="Gunesch A.P."/>
            <person name="Birkelbach J."/>
            <person name="Nuebel U."/>
            <person name="Pietschmann T."/>
            <person name="Bach T."/>
            <person name="Mueller R."/>
        </authorList>
    </citation>
    <scope>NUCLEOTIDE SEQUENCE [LARGE SCALE GENOMIC DNA]</scope>
    <source>
        <strain evidence="2 3">MSr11954</strain>
    </source>
</reference>
<dbReference type="Proteomes" id="UP001370348">
    <property type="component" value="Chromosome"/>
</dbReference>
<dbReference type="Pfam" id="PF05114">
    <property type="entry name" value="MbnB_TglH_ChrH"/>
    <property type="match status" value="1"/>
</dbReference>
<organism evidence="2 3">
    <name type="scientific">Pendulispora albinea</name>
    <dbReference type="NCBI Taxonomy" id="2741071"/>
    <lineage>
        <taxon>Bacteria</taxon>
        <taxon>Pseudomonadati</taxon>
        <taxon>Myxococcota</taxon>
        <taxon>Myxococcia</taxon>
        <taxon>Myxococcales</taxon>
        <taxon>Sorangiineae</taxon>
        <taxon>Pendulisporaceae</taxon>
        <taxon>Pendulispora</taxon>
    </lineage>
</organism>
<feature type="region of interest" description="Disordered" evidence="1">
    <location>
        <begin position="460"/>
        <end position="480"/>
    </location>
</feature>
<name>A0ABZ2M2X5_9BACT</name>
<proteinExistence type="predicted"/>
<dbReference type="NCBIfam" id="NF003818">
    <property type="entry name" value="PRK05409.1"/>
    <property type="match status" value="1"/>
</dbReference>
<sequence>MIVREFPRRGGVGIGWRPEIAVDLLRERTRIDFVEVVAETCFTQRHLRREASALAEIWPVIPHGVKLSLGSAEGVDMERARRLGALARELGAPFVTEHVAFTRAGGREIGHLTELPRTRDAVRLVARNVARARAVLPDVPLLLENVAWSFRWPEDEMDEPSFYGEIVRATGCDLLLDVSNLYANARNEGVDPARRLEQYPLENVRMVHIAGGVEEAGFYFDTHAHSVNEDVFALVAALFARKPDVPVLLERDADFGAFDGLRAELERVRDMQRTDTAIPRASSLHDVRSLGDAGDAREPSAKELESLQAQVAALLIDVAPPAGALAERIGLSALARARAILQRKRVDDALPLLASLARSAEIVRPLATGAMERHARLPRGAGPADAWRIVQAALEDPRLRDDARIDRLVLRARFSGPDEHGALEPRWGPFFGFERLSDGRRVSARKGFGALAAVRLHERKRTWPSNSRSSPNRLGEGSTS</sequence>
<dbReference type="PANTHER" id="PTHR42194:SF1">
    <property type="entry name" value="UPF0276 PROTEIN HI_1600"/>
    <property type="match status" value="1"/>
</dbReference>
<feature type="compositionally biased region" description="Polar residues" evidence="1">
    <location>
        <begin position="463"/>
        <end position="480"/>
    </location>
</feature>
<dbReference type="EMBL" id="CP089984">
    <property type="protein sequence ID" value="WXB17588.1"/>
    <property type="molecule type" value="Genomic_DNA"/>
</dbReference>
<accession>A0ABZ2M2X5</accession>